<dbReference type="AlphaFoldDB" id="A0AA97ASA1"/>
<accession>A0AA97ASA1</accession>
<sequence>MGTSVLLVDYENVQTLDLSIIQEQELQIKIFVGQSQSKLPLELVQAAQPFGNAIEWIKIEGKGNNSLDFHIAFYLGQLSQVNPKLSFTVLSKDKGYDPLIRYLCNRKISCRRIECVKALSQQNNGSSRQEKIMMQVIAKLSKIEDKCRPRSRNALSQHVQSIMRPHKVNQQELDSVINDLFLQGKVAEVNNRITYNF</sequence>
<dbReference type="EMBL" id="CP130144">
    <property type="protein sequence ID" value="WNZ47349.1"/>
    <property type="molecule type" value="Genomic_DNA"/>
</dbReference>
<reference evidence="2" key="1">
    <citation type="journal article" date="2023" name="Plants (Basel)">
        <title>Genomic Analysis of Leptolyngbya boryana CZ1 Reveals Efficient Carbon Fixation Modules.</title>
        <authorList>
            <person name="Bai X."/>
            <person name="Wang H."/>
            <person name="Cheng W."/>
            <person name="Wang J."/>
            <person name="Ma M."/>
            <person name="Hu H."/>
            <person name="Song Z."/>
            <person name="Ma H."/>
            <person name="Fan Y."/>
            <person name="Du C."/>
            <person name="Xu J."/>
        </authorList>
    </citation>
    <scope>NUCLEOTIDE SEQUENCE</scope>
    <source>
        <strain evidence="2">CZ1</strain>
    </source>
</reference>
<dbReference type="RefSeq" id="WP_190647611.1">
    <property type="nucleotide sequence ID" value="NZ_CP130144.1"/>
</dbReference>
<dbReference type="InterPro" id="IPR041494">
    <property type="entry name" value="PIN7"/>
</dbReference>
<gene>
    <name evidence="2" type="ORF">Q2T42_05800</name>
</gene>
<protein>
    <submittedName>
        <fullName evidence="2">PIN domain-containing protein</fullName>
    </submittedName>
</protein>
<organism evidence="2">
    <name type="scientific">Leptolyngbya boryana CZ1</name>
    <dbReference type="NCBI Taxonomy" id="3060204"/>
    <lineage>
        <taxon>Bacteria</taxon>
        <taxon>Bacillati</taxon>
        <taxon>Cyanobacteriota</taxon>
        <taxon>Cyanophyceae</taxon>
        <taxon>Leptolyngbyales</taxon>
        <taxon>Leptolyngbyaceae</taxon>
        <taxon>Leptolyngbya group</taxon>
        <taxon>Leptolyngbya</taxon>
    </lineage>
</organism>
<reference evidence="2" key="2">
    <citation type="submission" date="2023-07" db="EMBL/GenBank/DDBJ databases">
        <authorList>
            <person name="Bai X.-H."/>
            <person name="Wang H.-H."/>
            <person name="Wang J."/>
            <person name="Ma M.-Y."/>
            <person name="Hu H.-H."/>
            <person name="Song Z.-L."/>
            <person name="Ma H.-G."/>
            <person name="Fan Y."/>
            <person name="Du C.-Y."/>
            <person name="Xu J.-C."/>
        </authorList>
    </citation>
    <scope>NUCLEOTIDE SEQUENCE</scope>
    <source>
        <strain evidence="2">CZ1</strain>
    </source>
</reference>
<evidence type="ECO:0000313" key="2">
    <source>
        <dbReference type="EMBL" id="WNZ47349.1"/>
    </source>
</evidence>
<dbReference type="Pfam" id="PF18475">
    <property type="entry name" value="PIN7"/>
    <property type="match status" value="1"/>
</dbReference>
<feature type="domain" description="PIN-like" evidence="1">
    <location>
        <begin position="7"/>
        <end position="105"/>
    </location>
</feature>
<evidence type="ECO:0000259" key="1">
    <source>
        <dbReference type="Pfam" id="PF18475"/>
    </source>
</evidence>
<name>A0AA97ASA1_LEPBY</name>
<proteinExistence type="predicted"/>